<dbReference type="PANTHER" id="PTHR34678">
    <property type="entry name" value="50S RIBOSOMAL PROTEIN 5, CHLOROPLASTIC"/>
    <property type="match status" value="1"/>
</dbReference>
<organism evidence="2 3">
    <name type="scientific">Marchantia polymorpha subsp. ruderalis</name>
    <dbReference type="NCBI Taxonomy" id="1480154"/>
    <lineage>
        <taxon>Eukaryota</taxon>
        <taxon>Viridiplantae</taxon>
        <taxon>Streptophyta</taxon>
        <taxon>Embryophyta</taxon>
        <taxon>Marchantiophyta</taxon>
        <taxon>Marchantiopsida</taxon>
        <taxon>Marchantiidae</taxon>
        <taxon>Marchantiales</taxon>
        <taxon>Marchantiaceae</taxon>
        <taxon>Marchantia</taxon>
    </lineage>
</organism>
<comment type="caution">
    <text evidence="2">The sequence shown here is derived from an EMBL/GenBank/DDBJ whole genome shotgun (WGS) entry which is preliminary data.</text>
</comment>
<feature type="region of interest" description="Disordered" evidence="1">
    <location>
        <begin position="18"/>
        <end position="40"/>
    </location>
</feature>
<protein>
    <recommendedName>
        <fullName evidence="4">50S ribosomal protein 5, chloroplastic</fullName>
    </recommendedName>
</protein>
<evidence type="ECO:0000313" key="3">
    <source>
        <dbReference type="Proteomes" id="UP000077202"/>
    </source>
</evidence>
<sequence>MNRVDSVTGMVPCHGQFIQKARRGEGREGRGRKGRGEQSTEAKLLAGVVSRTLVIFERQSTEMAMACALATSLSSLALSSAASSSIVSSSSSCHQGLRRTGFKLVLAPVGKVSWTEKRNVIVRAAAEEAAGDSTPSAPSDPALVLKLQSELLKKKAKKLELKRKRLVRKRHLRKKGRWPPAKVNKTKNI</sequence>
<evidence type="ECO:0000256" key="1">
    <source>
        <dbReference type="SAM" id="MobiDB-lite"/>
    </source>
</evidence>
<accession>A0A176WLM1</accession>
<dbReference type="AlphaFoldDB" id="A0A176WLM1"/>
<reference evidence="2" key="1">
    <citation type="submission" date="2016-03" db="EMBL/GenBank/DDBJ databases">
        <title>Mechanisms controlling the formation of the plant cell surface in tip-growing cells are functionally conserved among land plants.</title>
        <authorList>
            <person name="Honkanen S."/>
            <person name="Jones V.A."/>
            <person name="Morieri G."/>
            <person name="Champion C."/>
            <person name="Hetherington A.J."/>
            <person name="Kelly S."/>
            <person name="Saint-Marcoux D."/>
            <person name="Proust H."/>
            <person name="Prescott H."/>
            <person name="Dolan L."/>
        </authorList>
    </citation>
    <scope>NUCLEOTIDE SEQUENCE [LARGE SCALE GENOMIC DNA]</scope>
    <source>
        <tissue evidence="2">Whole gametophyte</tissue>
    </source>
</reference>
<feature type="compositionally biased region" description="Basic and acidic residues" evidence="1">
    <location>
        <begin position="22"/>
        <end position="40"/>
    </location>
</feature>
<dbReference type="GO" id="GO:0032544">
    <property type="term" value="P:plastid translation"/>
    <property type="evidence" value="ECO:0007669"/>
    <property type="project" value="TreeGrafter"/>
</dbReference>
<name>A0A176WLM1_MARPO</name>
<dbReference type="InterPro" id="IPR040307">
    <property type="entry name" value="Ribosomal_cL37"/>
</dbReference>
<evidence type="ECO:0000313" key="2">
    <source>
        <dbReference type="EMBL" id="OAE33939.1"/>
    </source>
</evidence>
<keyword evidence="3" id="KW-1185">Reference proteome</keyword>
<dbReference type="GO" id="GO:0009535">
    <property type="term" value="C:chloroplast thylakoid membrane"/>
    <property type="evidence" value="ECO:0007669"/>
    <property type="project" value="TreeGrafter"/>
</dbReference>
<gene>
    <name evidence="2" type="ORF">AXG93_1952s1150</name>
</gene>
<evidence type="ECO:0008006" key="4">
    <source>
        <dbReference type="Google" id="ProtNLM"/>
    </source>
</evidence>
<feature type="compositionally biased region" description="Basic residues" evidence="1">
    <location>
        <begin position="168"/>
        <end position="177"/>
    </location>
</feature>
<dbReference type="PANTHER" id="PTHR34678:SF1">
    <property type="entry name" value="LARGE RIBOSOMAL SUBUNIT PROTEIN CL37"/>
    <property type="match status" value="1"/>
</dbReference>
<feature type="region of interest" description="Disordered" evidence="1">
    <location>
        <begin position="168"/>
        <end position="189"/>
    </location>
</feature>
<dbReference type="Proteomes" id="UP000077202">
    <property type="component" value="Unassembled WGS sequence"/>
</dbReference>
<proteinExistence type="predicted"/>
<dbReference type="EMBL" id="LVLJ01000471">
    <property type="protein sequence ID" value="OAE33939.1"/>
    <property type="molecule type" value="Genomic_DNA"/>
</dbReference>